<organism evidence="1 2">
    <name type="scientific">Sorangium cellulosum (strain So ce56)</name>
    <name type="common">Polyangium cellulosum (strain So ce56)</name>
    <dbReference type="NCBI Taxonomy" id="448385"/>
    <lineage>
        <taxon>Bacteria</taxon>
        <taxon>Pseudomonadati</taxon>
        <taxon>Myxococcota</taxon>
        <taxon>Polyangia</taxon>
        <taxon>Polyangiales</taxon>
        <taxon>Polyangiaceae</taxon>
        <taxon>Sorangium</taxon>
    </lineage>
</organism>
<sequence length="143" mass="16267">MITRPHPAPSGTGRRSLNVFEIKVDRNIAMVDFVLEGRVRLEEMENFVSELRKACESLQGRGIKIKADVRGFRPMSPDVAEKIRAVQEFGLELGVMRVAEIIESDIVALQLNRVARESGTDKVLRRFWDEDAAHEWLLHGDPE</sequence>
<dbReference type="AlphaFoldDB" id="A9ETW7"/>
<dbReference type="EMBL" id="AM746676">
    <property type="protein sequence ID" value="CAN91046.1"/>
    <property type="molecule type" value="Genomic_DNA"/>
</dbReference>
<dbReference type="Proteomes" id="UP000002139">
    <property type="component" value="Chromosome"/>
</dbReference>
<gene>
    <name evidence="1" type="ordered locus">sce0889</name>
</gene>
<accession>A9ETW7</accession>
<name>A9ETW7_SORC5</name>
<proteinExistence type="predicted"/>
<dbReference type="HOGENOM" id="CLU_1913518_0_0_7"/>
<protein>
    <submittedName>
        <fullName evidence="1">Glycosyltransferase</fullName>
    </submittedName>
</protein>
<keyword evidence="2" id="KW-1185">Reference proteome</keyword>
<dbReference type="BioCyc" id="SCEL448385:SCE_RS04655-MONOMER"/>
<dbReference type="KEGG" id="scl:sce0889"/>
<dbReference type="eggNOG" id="ENOG50319DW">
    <property type="taxonomic scope" value="Bacteria"/>
</dbReference>
<evidence type="ECO:0000313" key="1">
    <source>
        <dbReference type="EMBL" id="CAN91046.1"/>
    </source>
</evidence>
<evidence type="ECO:0000313" key="2">
    <source>
        <dbReference type="Proteomes" id="UP000002139"/>
    </source>
</evidence>
<reference evidence="1 2" key="1">
    <citation type="journal article" date="2007" name="Nat. Biotechnol.">
        <title>Complete genome sequence of the myxobacterium Sorangium cellulosum.</title>
        <authorList>
            <person name="Schneiker S."/>
            <person name="Perlova O."/>
            <person name="Kaiser O."/>
            <person name="Gerth K."/>
            <person name="Alici A."/>
            <person name="Altmeyer M.O."/>
            <person name="Bartels D."/>
            <person name="Bekel T."/>
            <person name="Beyer S."/>
            <person name="Bode E."/>
            <person name="Bode H.B."/>
            <person name="Bolten C.J."/>
            <person name="Choudhuri J.V."/>
            <person name="Doss S."/>
            <person name="Elnakady Y.A."/>
            <person name="Frank B."/>
            <person name="Gaigalat L."/>
            <person name="Goesmann A."/>
            <person name="Groeger C."/>
            <person name="Gross F."/>
            <person name="Jelsbak L."/>
            <person name="Jelsbak L."/>
            <person name="Kalinowski J."/>
            <person name="Kegler C."/>
            <person name="Knauber T."/>
            <person name="Konietzny S."/>
            <person name="Kopp M."/>
            <person name="Krause L."/>
            <person name="Krug D."/>
            <person name="Linke B."/>
            <person name="Mahmud T."/>
            <person name="Martinez-Arias R."/>
            <person name="McHardy A.C."/>
            <person name="Merai M."/>
            <person name="Meyer F."/>
            <person name="Mormann S."/>
            <person name="Munoz-Dorado J."/>
            <person name="Perez J."/>
            <person name="Pradella S."/>
            <person name="Rachid S."/>
            <person name="Raddatz G."/>
            <person name="Rosenau F."/>
            <person name="Rueckert C."/>
            <person name="Sasse F."/>
            <person name="Scharfe M."/>
            <person name="Schuster S.C."/>
            <person name="Suen G."/>
            <person name="Treuner-Lange A."/>
            <person name="Velicer G.J."/>
            <person name="Vorholter F.-J."/>
            <person name="Weissman K.J."/>
            <person name="Welch R.D."/>
            <person name="Wenzel S.C."/>
            <person name="Whitworth D.E."/>
            <person name="Wilhelm S."/>
            <person name="Wittmann C."/>
            <person name="Bloecker H."/>
            <person name="Puehler A."/>
            <person name="Mueller R."/>
        </authorList>
    </citation>
    <scope>NUCLEOTIDE SEQUENCE [LARGE SCALE GENOMIC DNA]</scope>
    <source>
        <strain evidence="2">So ce56</strain>
    </source>
</reference>